<dbReference type="STRING" id="181874.A0A409YNG0"/>
<organism evidence="6 7">
    <name type="scientific">Panaeolus cyanescens</name>
    <dbReference type="NCBI Taxonomy" id="181874"/>
    <lineage>
        <taxon>Eukaryota</taxon>
        <taxon>Fungi</taxon>
        <taxon>Dikarya</taxon>
        <taxon>Basidiomycota</taxon>
        <taxon>Agaricomycotina</taxon>
        <taxon>Agaricomycetes</taxon>
        <taxon>Agaricomycetidae</taxon>
        <taxon>Agaricales</taxon>
        <taxon>Agaricineae</taxon>
        <taxon>Galeropsidaceae</taxon>
        <taxon>Panaeolus</taxon>
    </lineage>
</organism>
<keyword evidence="7" id="KW-1185">Reference proteome</keyword>
<evidence type="ECO:0000313" key="6">
    <source>
        <dbReference type="EMBL" id="PPR04555.1"/>
    </source>
</evidence>
<dbReference type="OrthoDB" id="3219336at2759"/>
<evidence type="ECO:0000256" key="4">
    <source>
        <dbReference type="PROSITE-ProRule" id="PRU00175"/>
    </source>
</evidence>
<keyword evidence="2 4" id="KW-0863">Zinc-finger</keyword>
<evidence type="ECO:0000256" key="2">
    <source>
        <dbReference type="ARBA" id="ARBA00022771"/>
    </source>
</evidence>
<evidence type="ECO:0000256" key="3">
    <source>
        <dbReference type="ARBA" id="ARBA00022833"/>
    </source>
</evidence>
<dbReference type="PROSITE" id="PS00518">
    <property type="entry name" value="ZF_RING_1"/>
    <property type="match status" value="1"/>
</dbReference>
<keyword evidence="3" id="KW-0862">Zinc</keyword>
<comment type="caution">
    <text evidence="6">The sequence shown here is derived from an EMBL/GenBank/DDBJ whole genome shotgun (WGS) entry which is preliminary data.</text>
</comment>
<reference evidence="6 7" key="1">
    <citation type="journal article" date="2018" name="Evol. Lett.">
        <title>Horizontal gene cluster transfer increased hallucinogenic mushroom diversity.</title>
        <authorList>
            <person name="Reynolds H.T."/>
            <person name="Vijayakumar V."/>
            <person name="Gluck-Thaler E."/>
            <person name="Korotkin H.B."/>
            <person name="Matheny P.B."/>
            <person name="Slot J.C."/>
        </authorList>
    </citation>
    <scope>NUCLEOTIDE SEQUENCE [LARGE SCALE GENOMIC DNA]</scope>
    <source>
        <strain evidence="6 7">2629</strain>
    </source>
</reference>
<dbReference type="PANTHER" id="PTHR23041:SF78">
    <property type="entry name" value="E3 UBIQUITIN-PROTEIN LIGASE RNF4"/>
    <property type="match status" value="1"/>
</dbReference>
<keyword evidence="1" id="KW-0479">Metal-binding</keyword>
<dbReference type="GO" id="GO:0008270">
    <property type="term" value="F:zinc ion binding"/>
    <property type="evidence" value="ECO:0007669"/>
    <property type="project" value="UniProtKB-KW"/>
</dbReference>
<dbReference type="InterPro" id="IPR001841">
    <property type="entry name" value="Znf_RING"/>
</dbReference>
<protein>
    <recommendedName>
        <fullName evidence="5">RING-type domain-containing protein</fullName>
    </recommendedName>
</protein>
<dbReference type="PANTHER" id="PTHR23041">
    <property type="entry name" value="RING FINGER DOMAIN-CONTAINING"/>
    <property type="match status" value="1"/>
</dbReference>
<dbReference type="Pfam" id="PF13445">
    <property type="entry name" value="zf-RING_UBOX"/>
    <property type="match status" value="1"/>
</dbReference>
<dbReference type="InterPro" id="IPR047134">
    <property type="entry name" value="RNF4"/>
</dbReference>
<dbReference type="SMART" id="SM00184">
    <property type="entry name" value="RING"/>
    <property type="match status" value="1"/>
</dbReference>
<dbReference type="PROSITE" id="PS50089">
    <property type="entry name" value="ZF_RING_2"/>
    <property type="match status" value="1"/>
</dbReference>
<dbReference type="Proteomes" id="UP000284842">
    <property type="component" value="Unassembled WGS sequence"/>
</dbReference>
<evidence type="ECO:0000259" key="5">
    <source>
        <dbReference type="PROSITE" id="PS50089"/>
    </source>
</evidence>
<dbReference type="Gene3D" id="3.30.40.10">
    <property type="entry name" value="Zinc/RING finger domain, C3HC4 (zinc finger)"/>
    <property type="match status" value="1"/>
</dbReference>
<dbReference type="InterPro" id="IPR017907">
    <property type="entry name" value="Znf_RING_CS"/>
</dbReference>
<dbReference type="InterPro" id="IPR027370">
    <property type="entry name" value="Znf-RING_euk"/>
</dbReference>
<gene>
    <name evidence="6" type="ORF">CVT24_012073</name>
</gene>
<dbReference type="SUPFAM" id="SSF57850">
    <property type="entry name" value="RING/U-box"/>
    <property type="match status" value="1"/>
</dbReference>
<dbReference type="EMBL" id="NHTK01000927">
    <property type="protein sequence ID" value="PPR04555.1"/>
    <property type="molecule type" value="Genomic_DNA"/>
</dbReference>
<evidence type="ECO:0000256" key="1">
    <source>
        <dbReference type="ARBA" id="ARBA00022723"/>
    </source>
</evidence>
<name>A0A409YNG0_9AGAR</name>
<feature type="domain" description="RING-type" evidence="5">
    <location>
        <begin position="74"/>
        <end position="167"/>
    </location>
</feature>
<dbReference type="InParanoid" id="A0A409YNG0"/>
<proteinExistence type="predicted"/>
<evidence type="ECO:0000313" key="7">
    <source>
        <dbReference type="Proteomes" id="UP000284842"/>
    </source>
</evidence>
<sequence length="220" mass="25361">MLHILLQLVGIAVLSVILVRFKLTKALDVIENKMDRTWDEIMSLDRNMRVLQRAVNVRSREGQVLHQIKTHLECPICSTEMRRPYALPNCGHTFCQNCLKAWFETKRAEFIALYPSYRDEHLNVAHALSVLLDYYSDRPGLVATHRSINALRRAFPEGCVYQCPVCRTHISCPPVEAVAMKKLVRELGVGLMNWDSYGPNVDAEDESHPWDHFFPRRSVC</sequence>
<dbReference type="AlphaFoldDB" id="A0A409YNG0"/>
<dbReference type="InterPro" id="IPR013083">
    <property type="entry name" value="Znf_RING/FYVE/PHD"/>
</dbReference>
<accession>A0A409YNG0</accession>